<feature type="compositionally biased region" description="Acidic residues" evidence="6">
    <location>
        <begin position="243"/>
        <end position="254"/>
    </location>
</feature>
<evidence type="ECO:0000259" key="7">
    <source>
        <dbReference type="PROSITE" id="PS50097"/>
    </source>
</evidence>
<evidence type="ECO:0000256" key="3">
    <source>
        <dbReference type="ARBA" id="ARBA00022902"/>
    </source>
</evidence>
<feature type="compositionally biased region" description="Basic and acidic residues" evidence="6">
    <location>
        <begin position="219"/>
        <end position="229"/>
    </location>
</feature>
<organism evidence="8 9">
    <name type="scientific">Armadillidium nasatum</name>
    <dbReference type="NCBI Taxonomy" id="96803"/>
    <lineage>
        <taxon>Eukaryota</taxon>
        <taxon>Metazoa</taxon>
        <taxon>Ecdysozoa</taxon>
        <taxon>Arthropoda</taxon>
        <taxon>Crustacea</taxon>
        <taxon>Multicrustacea</taxon>
        <taxon>Malacostraca</taxon>
        <taxon>Eumalacostraca</taxon>
        <taxon>Peracarida</taxon>
        <taxon>Isopoda</taxon>
        <taxon>Oniscidea</taxon>
        <taxon>Crinocheta</taxon>
        <taxon>Armadillidiidae</taxon>
        <taxon>Armadillidium</taxon>
    </lineage>
</organism>
<dbReference type="OrthoDB" id="6482909at2759"/>
<dbReference type="InterPro" id="IPR051095">
    <property type="entry name" value="Dros_DevTransReg"/>
</dbReference>
<evidence type="ECO:0000313" key="8">
    <source>
        <dbReference type="EMBL" id="KAB7507675.1"/>
    </source>
</evidence>
<keyword evidence="1" id="KW-0217">Developmental protein</keyword>
<gene>
    <name evidence="8" type="primary">fru_0</name>
    <name evidence="8" type="ORF">Anas_00522</name>
</gene>
<reference evidence="8 9" key="1">
    <citation type="journal article" date="2019" name="PLoS Biol.">
        <title>Sex chromosomes control vertical transmission of feminizing Wolbachia symbionts in an isopod.</title>
        <authorList>
            <person name="Becking T."/>
            <person name="Chebbi M.A."/>
            <person name="Giraud I."/>
            <person name="Moumen B."/>
            <person name="Laverre T."/>
            <person name="Caubet Y."/>
            <person name="Peccoud J."/>
            <person name="Gilbert C."/>
            <person name="Cordaux R."/>
        </authorList>
    </citation>
    <scope>NUCLEOTIDE SEQUENCE [LARGE SCALE GENOMIC DNA]</scope>
    <source>
        <strain evidence="8">ANa2</strain>
        <tissue evidence="8">Whole body excluding digestive tract and cuticle</tissue>
    </source>
</reference>
<evidence type="ECO:0000313" key="9">
    <source>
        <dbReference type="Proteomes" id="UP000326759"/>
    </source>
</evidence>
<dbReference type="GO" id="GO:0035167">
    <property type="term" value="P:larval lymph gland hemopoiesis"/>
    <property type="evidence" value="ECO:0007669"/>
    <property type="project" value="UniProtKB-ARBA"/>
</dbReference>
<name>A0A5N5TNC6_9CRUS</name>
<dbReference type="GO" id="GO:0045476">
    <property type="term" value="P:nurse cell apoptotic process"/>
    <property type="evidence" value="ECO:0007669"/>
    <property type="project" value="UniProtKB-ARBA"/>
</dbReference>
<evidence type="ECO:0000256" key="6">
    <source>
        <dbReference type="SAM" id="MobiDB-lite"/>
    </source>
</evidence>
<feature type="compositionally biased region" description="Polar residues" evidence="6">
    <location>
        <begin position="200"/>
        <end position="215"/>
    </location>
</feature>
<dbReference type="GO" id="GO:0048813">
    <property type="term" value="P:dendrite morphogenesis"/>
    <property type="evidence" value="ECO:0007669"/>
    <property type="project" value="UniProtKB-ARBA"/>
</dbReference>
<keyword evidence="4" id="KW-0539">Nucleus</keyword>
<dbReference type="InterPro" id="IPR011333">
    <property type="entry name" value="SKP1/BTB/POZ_sf"/>
</dbReference>
<comment type="caution">
    <text evidence="8">The sequence shown here is derived from an EMBL/GenBank/DDBJ whole genome shotgun (WGS) entry which is preliminary data.</text>
</comment>
<dbReference type="GO" id="GO:0007464">
    <property type="term" value="P:R3/R4 cell fate commitment"/>
    <property type="evidence" value="ECO:0007669"/>
    <property type="project" value="UniProtKB-ARBA"/>
</dbReference>
<dbReference type="GO" id="GO:0005634">
    <property type="term" value="C:nucleus"/>
    <property type="evidence" value="ECO:0007669"/>
    <property type="project" value="UniProtKB-ARBA"/>
</dbReference>
<dbReference type="GO" id="GO:0008406">
    <property type="term" value="P:gonad development"/>
    <property type="evidence" value="ECO:0007669"/>
    <property type="project" value="UniProtKB-ARBA"/>
</dbReference>
<dbReference type="PROSITE" id="PS50097">
    <property type="entry name" value="BTB"/>
    <property type="match status" value="1"/>
</dbReference>
<feature type="compositionally biased region" description="Basic and acidic residues" evidence="6">
    <location>
        <begin position="132"/>
        <end position="163"/>
    </location>
</feature>
<dbReference type="Gene3D" id="3.30.710.10">
    <property type="entry name" value="Potassium Channel Kv1.1, Chain A"/>
    <property type="match status" value="1"/>
</dbReference>
<sequence>MSGHLCLKWNNHSTAFLNSISKIQIKEKYCDSTIVCQGKYFPVHRVILSTCSDYFEEMFERISCPHPYIVFKDIEPEEMGLLLNYMYQGEVNVVQEKLPSLIKAAEALKIKGLAVPDDLPTNKESSGRKRSHQSDENSQSKRRNEEKRKRTSELNTESNKDNDPVNSVGSNVGADEDEPKIIKQEPLDSYEYVEAAPITSDFSNAEEMSSNNPLPSVSEESRVVNKEDTEFPMEGESFIKSEDNDEPPPEESYDDQSSWANYEDSDMQNLNMPQTSQQDDVSV</sequence>
<proteinExistence type="predicted"/>
<evidence type="ECO:0000256" key="1">
    <source>
        <dbReference type="ARBA" id="ARBA00022473"/>
    </source>
</evidence>
<evidence type="ECO:0000256" key="4">
    <source>
        <dbReference type="ARBA" id="ARBA00023242"/>
    </source>
</evidence>
<dbReference type="Proteomes" id="UP000326759">
    <property type="component" value="Unassembled WGS sequence"/>
</dbReference>
<accession>A0A5N5TNC6</accession>
<keyword evidence="2" id="KW-0221">Differentiation</keyword>
<dbReference type="EMBL" id="SEYY01000267">
    <property type="protein sequence ID" value="KAB7507675.1"/>
    <property type="molecule type" value="Genomic_DNA"/>
</dbReference>
<feature type="compositionally biased region" description="Polar residues" evidence="6">
    <location>
        <begin position="267"/>
        <end position="283"/>
    </location>
</feature>
<dbReference type="GO" id="GO:0045467">
    <property type="term" value="P:R7 cell development"/>
    <property type="evidence" value="ECO:0007669"/>
    <property type="project" value="UniProtKB-ARBA"/>
</dbReference>
<evidence type="ECO:0000256" key="2">
    <source>
        <dbReference type="ARBA" id="ARBA00022782"/>
    </source>
</evidence>
<dbReference type="InterPro" id="IPR000210">
    <property type="entry name" value="BTB/POZ_dom"/>
</dbReference>
<protein>
    <submittedName>
        <fullName evidence="8">Sex determination protein fruitless</fullName>
    </submittedName>
</protein>
<comment type="function">
    <text evidence="5">Putative transcription factor required for axon growth and guidance in the central and peripheral nervous systems. Repels CNS axons away from the midline by promoting the expression of the midline repellent sli and its receptor robo.</text>
</comment>
<feature type="domain" description="BTB" evidence="7">
    <location>
        <begin position="30"/>
        <end position="95"/>
    </location>
</feature>
<dbReference type="PANTHER" id="PTHR23110">
    <property type="entry name" value="BTB DOMAIN TRANSCRIPTION FACTOR"/>
    <property type="match status" value="1"/>
</dbReference>
<feature type="region of interest" description="Disordered" evidence="6">
    <location>
        <begin position="116"/>
        <end position="283"/>
    </location>
</feature>
<evidence type="ECO:0000256" key="5">
    <source>
        <dbReference type="ARBA" id="ARBA00037382"/>
    </source>
</evidence>
<dbReference type="AlphaFoldDB" id="A0A5N5TNC6"/>
<dbReference type="PANTHER" id="PTHR23110:SF111">
    <property type="entry name" value="LONGITUDINALS LACKING PROTEIN, ISOFORMS F_I_K_T"/>
    <property type="match status" value="1"/>
</dbReference>
<dbReference type="CDD" id="cd18315">
    <property type="entry name" value="BTB_POZ_BAB-like"/>
    <property type="match status" value="1"/>
</dbReference>
<dbReference type="GO" id="GO:0006357">
    <property type="term" value="P:regulation of transcription by RNA polymerase II"/>
    <property type="evidence" value="ECO:0007669"/>
    <property type="project" value="TreeGrafter"/>
</dbReference>
<dbReference type="GO" id="GO:0016199">
    <property type="term" value="P:axon midline choice point recognition"/>
    <property type="evidence" value="ECO:0007669"/>
    <property type="project" value="UniProtKB-ARBA"/>
</dbReference>
<dbReference type="SMART" id="SM00225">
    <property type="entry name" value="BTB"/>
    <property type="match status" value="1"/>
</dbReference>
<dbReference type="Pfam" id="PF00651">
    <property type="entry name" value="BTB"/>
    <property type="match status" value="1"/>
</dbReference>
<keyword evidence="3" id="KW-0524">Neurogenesis</keyword>
<dbReference type="GO" id="GO:0007526">
    <property type="term" value="P:larval somatic muscle development"/>
    <property type="evidence" value="ECO:0007669"/>
    <property type="project" value="UniProtKB-ARBA"/>
</dbReference>
<dbReference type="SUPFAM" id="SSF54695">
    <property type="entry name" value="POZ domain"/>
    <property type="match status" value="1"/>
</dbReference>
<keyword evidence="9" id="KW-1185">Reference proteome</keyword>